<comment type="catalytic activity">
    <reaction evidence="1 2">
        <text>guanosine(37) in tRNA + S-adenosyl-L-methionine = N(1)-methylguanosine(37) in tRNA + S-adenosyl-L-homocysteine + H(+)</text>
        <dbReference type="Rhea" id="RHEA:36899"/>
        <dbReference type="Rhea" id="RHEA-COMP:10145"/>
        <dbReference type="Rhea" id="RHEA-COMP:10147"/>
        <dbReference type="ChEBI" id="CHEBI:15378"/>
        <dbReference type="ChEBI" id="CHEBI:57856"/>
        <dbReference type="ChEBI" id="CHEBI:59789"/>
        <dbReference type="ChEBI" id="CHEBI:73542"/>
        <dbReference type="ChEBI" id="CHEBI:74269"/>
        <dbReference type="EC" id="2.1.1.228"/>
    </reaction>
</comment>
<evidence type="ECO:0000256" key="1">
    <source>
        <dbReference type="HAMAP-Rule" id="MF_00605"/>
    </source>
</evidence>
<dbReference type="Proteomes" id="UP001056610">
    <property type="component" value="Chromosome"/>
</dbReference>
<feature type="compositionally biased region" description="Basic and acidic residues" evidence="3">
    <location>
        <begin position="208"/>
        <end position="222"/>
    </location>
</feature>
<comment type="subcellular location">
    <subcellularLocation>
        <location evidence="1 2">Cytoplasm</location>
    </subcellularLocation>
</comment>
<feature type="binding site" evidence="1">
    <location>
        <position position="109"/>
    </location>
    <ligand>
        <name>S-adenosyl-L-methionine</name>
        <dbReference type="ChEBI" id="CHEBI:59789"/>
    </ligand>
</feature>
<keyword evidence="6" id="KW-1185">Reference proteome</keyword>
<dbReference type="NCBIfam" id="NF000648">
    <property type="entry name" value="PRK00026.1"/>
    <property type="match status" value="1"/>
</dbReference>
<dbReference type="CDD" id="cd18080">
    <property type="entry name" value="TrmD-like"/>
    <property type="match status" value="1"/>
</dbReference>
<dbReference type="GO" id="GO:0052906">
    <property type="term" value="F:tRNA (guanine(37)-N1)-methyltransferase activity"/>
    <property type="evidence" value="ECO:0007669"/>
    <property type="project" value="UniProtKB-EC"/>
</dbReference>
<dbReference type="RefSeq" id="WP_219066153.1">
    <property type="nucleotide sequence ID" value="NZ_CAJUXY010000005.1"/>
</dbReference>
<evidence type="ECO:0000259" key="4">
    <source>
        <dbReference type="Pfam" id="PF01746"/>
    </source>
</evidence>
<dbReference type="PIRSF" id="PIRSF000386">
    <property type="entry name" value="tRNA_mtase"/>
    <property type="match status" value="1"/>
</dbReference>
<name>A0ABY4QG11_9MYCO</name>
<comment type="subunit">
    <text evidence="1 2">Homodimer.</text>
</comment>
<feature type="binding site" evidence="1">
    <location>
        <begin position="133"/>
        <end position="138"/>
    </location>
    <ligand>
        <name>S-adenosyl-L-methionine</name>
        <dbReference type="ChEBI" id="CHEBI:59789"/>
    </ligand>
</feature>
<proteinExistence type="inferred from homology"/>
<keyword evidence="1 2" id="KW-0963">Cytoplasm</keyword>
<dbReference type="GO" id="GO:0032259">
    <property type="term" value="P:methylation"/>
    <property type="evidence" value="ECO:0007669"/>
    <property type="project" value="UniProtKB-KW"/>
</dbReference>
<dbReference type="HAMAP" id="MF_00605">
    <property type="entry name" value="TrmD"/>
    <property type="match status" value="1"/>
</dbReference>
<evidence type="ECO:0000313" key="5">
    <source>
        <dbReference type="EMBL" id="UQX09764.1"/>
    </source>
</evidence>
<sequence>MKVDVVTIFPSYLDPLRQSLPGKAIESGLVQLHVHDLRKWTHDVHHSVDDAPYGGGPGMVMKAPVWGGALDEICTQETLLVVPTPAGVLFNQATAQRWSSEAHLVFACGRYEGIDQRVMDDAARRMRVEEVSIGDYVLPGGESAALVIIEAVLRLLPNVLGNPLSHQDDSHSYGLLEGPAYTRPPSWRGLDVPEVLLSGDHARVESWRRQAAEQRTRERRPDLLQGIRSARKGTSS</sequence>
<dbReference type="NCBIfam" id="TIGR00088">
    <property type="entry name" value="trmD"/>
    <property type="match status" value="1"/>
</dbReference>
<evidence type="ECO:0000256" key="2">
    <source>
        <dbReference type="RuleBase" id="RU003464"/>
    </source>
</evidence>
<protein>
    <recommendedName>
        <fullName evidence="1 2">tRNA (guanine-N(1)-)-methyltransferase</fullName>
        <ecNumber evidence="1 2">2.1.1.228</ecNumber>
    </recommendedName>
    <alternativeName>
        <fullName evidence="1">M1G-methyltransferase</fullName>
    </alternativeName>
    <alternativeName>
        <fullName evidence="1">tRNA [GM37] methyltransferase</fullName>
    </alternativeName>
</protein>
<comment type="similarity">
    <text evidence="1 2">Belongs to the RNA methyltransferase TrmD family.</text>
</comment>
<dbReference type="EMBL" id="CP097320">
    <property type="protein sequence ID" value="UQX09764.1"/>
    <property type="molecule type" value="Genomic_DNA"/>
</dbReference>
<feature type="region of interest" description="Disordered" evidence="3">
    <location>
        <begin position="208"/>
        <end position="236"/>
    </location>
</feature>
<evidence type="ECO:0000313" key="6">
    <source>
        <dbReference type="Proteomes" id="UP001056610"/>
    </source>
</evidence>
<comment type="function">
    <text evidence="1 2">Specifically methylates guanosine-37 in various tRNAs.</text>
</comment>
<dbReference type="PANTHER" id="PTHR46417:SF1">
    <property type="entry name" value="TRNA (GUANINE-N(1)-)-METHYLTRANSFERASE"/>
    <property type="match status" value="1"/>
</dbReference>
<organism evidence="5 6">
    <name type="scientific">Candidatus Mycobacterium methanotrophicum</name>
    <dbReference type="NCBI Taxonomy" id="2943498"/>
    <lineage>
        <taxon>Bacteria</taxon>
        <taxon>Bacillati</taxon>
        <taxon>Actinomycetota</taxon>
        <taxon>Actinomycetes</taxon>
        <taxon>Mycobacteriales</taxon>
        <taxon>Mycobacteriaceae</taxon>
        <taxon>Mycobacterium</taxon>
    </lineage>
</organism>
<dbReference type="InterPro" id="IPR002649">
    <property type="entry name" value="tRNA_m1G_MeTrfase_TrmD"/>
</dbReference>
<dbReference type="InterPro" id="IPR016009">
    <property type="entry name" value="tRNA_MeTrfase_TRMD/TRM10"/>
</dbReference>
<accession>A0ABY4QG11</accession>
<gene>
    <name evidence="1 5" type="primary">trmD</name>
    <name evidence="5" type="ORF">M5I08_15825</name>
</gene>
<dbReference type="PANTHER" id="PTHR46417">
    <property type="entry name" value="TRNA (GUANINE-N(1)-)-METHYLTRANSFERASE"/>
    <property type="match status" value="1"/>
</dbReference>
<dbReference type="Pfam" id="PF01746">
    <property type="entry name" value="tRNA_m1G_MT"/>
    <property type="match status" value="1"/>
</dbReference>
<keyword evidence="1 2" id="KW-0819">tRNA processing</keyword>
<reference evidence="5" key="1">
    <citation type="submission" date="2022-05" db="EMBL/GenBank/DDBJ databases">
        <title>A methanotrophic Mycobacterium dominates a cave microbial ecosystem.</title>
        <authorList>
            <person name="Van Spanning R.J.M."/>
            <person name="Guan Q."/>
            <person name="Melkonian C."/>
            <person name="Gallant J."/>
            <person name="Polerecky L."/>
            <person name="Flot J.-F."/>
            <person name="Brandt B.W."/>
            <person name="Braster M."/>
            <person name="Iturbe Espinoza P."/>
            <person name="Aerts J."/>
            <person name="Meima-Franke M."/>
            <person name="Piersma S.R."/>
            <person name="Bunduc C."/>
            <person name="Ummels R."/>
            <person name="Pain A."/>
            <person name="Fleming E.J."/>
            <person name="van der Wel N."/>
            <person name="Gherman V.D."/>
            <person name="Sarbu S.M."/>
            <person name="Bodelier P.L.E."/>
            <person name="Bitter W."/>
        </authorList>
    </citation>
    <scope>NUCLEOTIDE SEQUENCE</scope>
    <source>
        <strain evidence="5">Sulfur Cave</strain>
    </source>
</reference>
<evidence type="ECO:0000256" key="3">
    <source>
        <dbReference type="SAM" id="MobiDB-lite"/>
    </source>
</evidence>
<keyword evidence="1 2" id="KW-0949">S-adenosyl-L-methionine</keyword>
<feature type="domain" description="tRNA methyltransferase TRMD/TRM10-type" evidence="4">
    <location>
        <begin position="1"/>
        <end position="225"/>
    </location>
</feature>
<keyword evidence="1 2" id="KW-0489">Methyltransferase</keyword>
<dbReference type="EC" id="2.1.1.228" evidence="1 2"/>
<keyword evidence="1 2" id="KW-0808">Transferase</keyword>